<feature type="region of interest" description="Disordered" evidence="6">
    <location>
        <begin position="263"/>
        <end position="304"/>
    </location>
</feature>
<dbReference type="PROSITE" id="PS00518">
    <property type="entry name" value="ZF_RING_1"/>
    <property type="match status" value="1"/>
</dbReference>
<dbReference type="InterPro" id="IPR042755">
    <property type="entry name" value="COP1"/>
</dbReference>
<dbReference type="GO" id="GO:0043161">
    <property type="term" value="P:proteasome-mediated ubiquitin-dependent protein catabolic process"/>
    <property type="evidence" value="ECO:0007669"/>
    <property type="project" value="TreeGrafter"/>
</dbReference>
<evidence type="ECO:0000313" key="9">
    <source>
        <dbReference type="Proteomes" id="UP000236291"/>
    </source>
</evidence>
<dbReference type="STRING" id="57577.A0A2K3MU13"/>
<dbReference type="GO" id="GO:0061630">
    <property type="term" value="F:ubiquitin protein ligase activity"/>
    <property type="evidence" value="ECO:0007669"/>
    <property type="project" value="InterPro"/>
</dbReference>
<dbReference type="PROSITE" id="PS50089">
    <property type="entry name" value="ZF_RING_2"/>
    <property type="match status" value="1"/>
</dbReference>
<evidence type="ECO:0000313" key="8">
    <source>
        <dbReference type="EMBL" id="PNX94246.1"/>
    </source>
</evidence>
<dbReference type="ExpressionAtlas" id="A0A2K3MU13">
    <property type="expression patterns" value="baseline"/>
</dbReference>
<keyword evidence="5" id="KW-0175">Coiled coil</keyword>
<dbReference type="GO" id="GO:0008270">
    <property type="term" value="F:zinc ion binding"/>
    <property type="evidence" value="ECO:0007669"/>
    <property type="project" value="UniProtKB-KW"/>
</dbReference>
<accession>A0A2K3MU13</accession>
<evidence type="ECO:0000259" key="7">
    <source>
        <dbReference type="PROSITE" id="PS50089"/>
    </source>
</evidence>
<feature type="domain" description="RING-type" evidence="7">
    <location>
        <begin position="51"/>
        <end position="88"/>
    </location>
</feature>
<dbReference type="AlphaFoldDB" id="A0A2K3MU13"/>
<feature type="region of interest" description="Disordered" evidence="6">
    <location>
        <begin position="1"/>
        <end position="28"/>
    </location>
</feature>
<dbReference type="Proteomes" id="UP000236291">
    <property type="component" value="Unassembled WGS sequence"/>
</dbReference>
<evidence type="ECO:0000256" key="1">
    <source>
        <dbReference type="ARBA" id="ARBA00022723"/>
    </source>
</evidence>
<evidence type="ECO:0000256" key="4">
    <source>
        <dbReference type="PROSITE-ProRule" id="PRU00175"/>
    </source>
</evidence>
<gene>
    <name evidence="8" type="ORF">L195_g017418</name>
</gene>
<dbReference type="Gene3D" id="3.30.40.10">
    <property type="entry name" value="Zinc/RING finger domain, C3HC4 (zinc finger)"/>
    <property type="match status" value="1"/>
</dbReference>
<dbReference type="Pfam" id="PF13923">
    <property type="entry name" value="zf-C3HC4_2"/>
    <property type="match status" value="1"/>
</dbReference>
<evidence type="ECO:0000256" key="5">
    <source>
        <dbReference type="SAM" id="Coils"/>
    </source>
</evidence>
<evidence type="ECO:0000256" key="3">
    <source>
        <dbReference type="ARBA" id="ARBA00022833"/>
    </source>
</evidence>
<name>A0A2K3MU13_TRIPR</name>
<reference evidence="8 9" key="2">
    <citation type="journal article" date="2017" name="Front. Plant Sci.">
        <title>Gene Classification and Mining of Molecular Markers Useful in Red Clover (Trifolium pratense) Breeding.</title>
        <authorList>
            <person name="Istvanek J."/>
            <person name="Dluhosova J."/>
            <person name="Dluhos P."/>
            <person name="Patkova L."/>
            <person name="Nedelnik J."/>
            <person name="Repkova J."/>
        </authorList>
    </citation>
    <scope>NUCLEOTIDE SEQUENCE [LARGE SCALE GENOMIC DNA]</scope>
    <source>
        <strain evidence="9">cv. Tatra</strain>
        <tissue evidence="8">Young leaves</tissue>
    </source>
</reference>
<reference evidence="8 9" key="1">
    <citation type="journal article" date="2014" name="Am. J. Bot.">
        <title>Genome assembly and annotation for red clover (Trifolium pratense; Fabaceae).</title>
        <authorList>
            <person name="Istvanek J."/>
            <person name="Jaros M."/>
            <person name="Krenek A."/>
            <person name="Repkova J."/>
        </authorList>
    </citation>
    <scope>NUCLEOTIDE SEQUENCE [LARGE SCALE GENOMIC DNA]</scope>
    <source>
        <strain evidence="9">cv. Tatra</strain>
        <tissue evidence="8">Young leaves</tissue>
    </source>
</reference>
<keyword evidence="1" id="KW-0479">Metal-binding</keyword>
<dbReference type="CDD" id="cd16504">
    <property type="entry name" value="RING-HC_COP1"/>
    <property type="match status" value="1"/>
</dbReference>
<comment type="caution">
    <text evidence="8">The sequence shown here is derived from an EMBL/GenBank/DDBJ whole genome shotgun (WGS) entry which is preliminary data.</text>
</comment>
<evidence type="ECO:0000256" key="6">
    <source>
        <dbReference type="SAM" id="MobiDB-lite"/>
    </source>
</evidence>
<proteinExistence type="predicted"/>
<feature type="compositionally biased region" description="Polar residues" evidence="6">
    <location>
        <begin position="263"/>
        <end position="277"/>
    </location>
</feature>
<feature type="coiled-coil region" evidence="5">
    <location>
        <begin position="170"/>
        <end position="227"/>
    </location>
</feature>
<keyword evidence="3" id="KW-0862">Zinc</keyword>
<sequence>MEEHSLGPLVPAVVKPEPSKRHSTDTTTTTAVAGDTFPINTMSELDKDFLCPICMQIIKDAFLTACGHSFCYMCIITHLRNKSDCPCCGHYLTNSNLFPNFLLDKLLKKTSDRQISKTASPVEHFRQAIQKSPSPVSDTTLMHAVAFSDFHFSNYYWCQYESLLGCEVTMKELDTLLSLLSEKKRKMEQEEAERNMQILLDFLHCLRKQKVDELKEVQTDLQFIKEDIGAVEKHRMDLYRARDRYSVKLRMLDDSGGRKSLYSSMDKNSSGLASSPLNLRGGLSSGSHTKKNDGKSQISSHGIGIQRRDAISGSDSQYINQSGLALVRKKRVHTQVIFV</sequence>
<dbReference type="SUPFAM" id="SSF57850">
    <property type="entry name" value="RING/U-box"/>
    <property type="match status" value="1"/>
</dbReference>
<dbReference type="PANTHER" id="PTHR44080">
    <property type="entry name" value="E3 UBIQUITIN-PROTEIN LIGASE COP1"/>
    <property type="match status" value="1"/>
</dbReference>
<dbReference type="InterPro" id="IPR017907">
    <property type="entry name" value="Znf_RING_CS"/>
</dbReference>
<dbReference type="SMART" id="SM00184">
    <property type="entry name" value="RING"/>
    <property type="match status" value="1"/>
</dbReference>
<keyword evidence="2 4" id="KW-0863">Zinc-finger</keyword>
<evidence type="ECO:0000256" key="2">
    <source>
        <dbReference type="ARBA" id="ARBA00022771"/>
    </source>
</evidence>
<organism evidence="8 9">
    <name type="scientific">Trifolium pratense</name>
    <name type="common">Red clover</name>
    <dbReference type="NCBI Taxonomy" id="57577"/>
    <lineage>
        <taxon>Eukaryota</taxon>
        <taxon>Viridiplantae</taxon>
        <taxon>Streptophyta</taxon>
        <taxon>Embryophyta</taxon>
        <taxon>Tracheophyta</taxon>
        <taxon>Spermatophyta</taxon>
        <taxon>Magnoliopsida</taxon>
        <taxon>eudicotyledons</taxon>
        <taxon>Gunneridae</taxon>
        <taxon>Pentapetalae</taxon>
        <taxon>rosids</taxon>
        <taxon>fabids</taxon>
        <taxon>Fabales</taxon>
        <taxon>Fabaceae</taxon>
        <taxon>Papilionoideae</taxon>
        <taxon>50 kb inversion clade</taxon>
        <taxon>NPAAA clade</taxon>
        <taxon>Hologalegina</taxon>
        <taxon>IRL clade</taxon>
        <taxon>Trifolieae</taxon>
        <taxon>Trifolium</taxon>
    </lineage>
</organism>
<protein>
    <submittedName>
        <fullName evidence="8">E3 ubiquitin-protein ligase cop1-like protein</fullName>
    </submittedName>
</protein>
<dbReference type="PANTHER" id="PTHR44080:SF1">
    <property type="entry name" value="E3 UBIQUITIN-PROTEIN LIGASE COP1"/>
    <property type="match status" value="1"/>
</dbReference>
<dbReference type="InterPro" id="IPR013083">
    <property type="entry name" value="Znf_RING/FYVE/PHD"/>
</dbReference>
<dbReference type="InterPro" id="IPR001841">
    <property type="entry name" value="Znf_RING"/>
</dbReference>
<dbReference type="EMBL" id="ASHM01012297">
    <property type="protein sequence ID" value="PNX94246.1"/>
    <property type="molecule type" value="Genomic_DNA"/>
</dbReference>